<dbReference type="InterPro" id="IPR013783">
    <property type="entry name" value="Ig-like_fold"/>
</dbReference>
<dbReference type="InterPro" id="IPR052387">
    <property type="entry name" value="Fibrocystin"/>
</dbReference>
<dbReference type="InterPro" id="IPR002909">
    <property type="entry name" value="IPT_dom"/>
</dbReference>
<reference evidence="4" key="1">
    <citation type="submission" date="2018-07" db="EMBL/GenBank/DDBJ databases">
        <title>Streptacidiphilus bronchialis DSM 106435 chromosome.</title>
        <authorList>
            <person name="Batra D."/>
            <person name="Gulvik C.A."/>
        </authorList>
    </citation>
    <scope>NUCLEOTIDE SEQUENCE [LARGE SCALE GENOMIC DNA]</scope>
    <source>
        <strain evidence="4">DSM 106435</strain>
    </source>
</reference>
<gene>
    <name evidence="3" type="ORF">C7M71_029685</name>
</gene>
<dbReference type="SMART" id="SM00429">
    <property type="entry name" value="IPT"/>
    <property type="match status" value="5"/>
</dbReference>
<keyword evidence="1" id="KW-0732">Signal</keyword>
<accession>A0A345T4M7</accession>
<evidence type="ECO:0000259" key="2">
    <source>
        <dbReference type="SMART" id="SM00429"/>
    </source>
</evidence>
<dbReference type="CDD" id="cd00102">
    <property type="entry name" value="IPT"/>
    <property type="match status" value="4"/>
</dbReference>
<dbReference type="GO" id="GO:0005975">
    <property type="term" value="P:carbohydrate metabolic process"/>
    <property type="evidence" value="ECO:0007669"/>
    <property type="project" value="UniProtKB-ARBA"/>
</dbReference>
<keyword evidence="4" id="KW-1185">Reference proteome</keyword>
<name>A0A345T4M7_9ACTN</name>
<dbReference type="PANTHER" id="PTHR46769:SF2">
    <property type="entry name" value="FIBROCYSTIN-L ISOFORM 2 PRECURSOR-RELATED"/>
    <property type="match status" value="1"/>
</dbReference>
<dbReference type="AlphaFoldDB" id="A0A345T4M7"/>
<organism evidence="3 4">
    <name type="scientific">Peterkaempfera bronchialis</name>
    <dbReference type="NCBI Taxonomy" id="2126346"/>
    <lineage>
        <taxon>Bacteria</taxon>
        <taxon>Bacillati</taxon>
        <taxon>Actinomycetota</taxon>
        <taxon>Actinomycetes</taxon>
        <taxon>Kitasatosporales</taxon>
        <taxon>Streptomycetaceae</taxon>
        <taxon>Peterkaempfera</taxon>
    </lineage>
</organism>
<protein>
    <submittedName>
        <fullName evidence="3">Cell shape-determining protein</fullName>
    </submittedName>
</protein>
<dbReference type="RefSeq" id="WP_111490261.1">
    <property type="nucleotide sequence ID" value="NZ_CP031264.1"/>
</dbReference>
<dbReference type="KEGG" id="stri:C7M71_029685"/>
<feature type="domain" description="IPT/TIG" evidence="2">
    <location>
        <begin position="267"/>
        <end position="347"/>
    </location>
</feature>
<sequence length="434" mass="40906">MEASDSSPPTPAHPLAALVAPVINLSSPFSGTAGTLVTLTGTGFTGVTSVTFGGVPATSYTVVSPTQITAVAPAGSGTVQIVVTTTGGVSNGINFMYATPTPVISTVAPNQGPVTGGNSVTLTGSGFTGATTVHFGAANAAFTVVSGTQVTAFAPAGTAGTVNVTITTPGGTSAGVAYTYVPAPALGSVAPNQGPLAGGTTVSLTGSNLTGATAVLFGANAATSFTVVSATQITAVVPTGTVGAATVTVTTPGGTTPGGVFYYYLATPVLTGVAPGSGPTAGGTTVTLTGSGLVTATGVAFGATAAAFTVVSDLQINAVAPAGAAGTVAVTVTTPGGTSNPGGYAYVAPPTLSAVAPNQGPLGGGNTVTLSGTSLTSTTAVRFGTVTAAFTVVSDTRLTATAPPGAAGTVNVTVTTPGGTSTGVPYTRLAPPGI</sequence>
<proteinExistence type="predicted"/>
<dbReference type="Pfam" id="PF01833">
    <property type="entry name" value="TIG"/>
    <property type="match status" value="5"/>
</dbReference>
<evidence type="ECO:0000313" key="3">
    <source>
        <dbReference type="EMBL" id="AXI80932.1"/>
    </source>
</evidence>
<dbReference type="EMBL" id="CP031264">
    <property type="protein sequence ID" value="AXI80932.1"/>
    <property type="molecule type" value="Genomic_DNA"/>
</dbReference>
<dbReference type="Proteomes" id="UP000249340">
    <property type="component" value="Chromosome"/>
</dbReference>
<feature type="domain" description="IPT/TIG" evidence="2">
    <location>
        <begin position="20"/>
        <end position="98"/>
    </location>
</feature>
<dbReference type="OrthoDB" id="3289082at2"/>
<evidence type="ECO:0000313" key="4">
    <source>
        <dbReference type="Proteomes" id="UP000249340"/>
    </source>
</evidence>
<feature type="domain" description="IPT/TIG" evidence="2">
    <location>
        <begin position="183"/>
        <end position="264"/>
    </location>
</feature>
<feature type="domain" description="IPT/TIG" evidence="2">
    <location>
        <begin position="101"/>
        <end position="181"/>
    </location>
</feature>
<dbReference type="PANTHER" id="PTHR46769">
    <property type="entry name" value="POLYCYSTIC KIDNEY AND HEPATIC DISEASE 1 (AUTOSOMAL RECESSIVE)-LIKE 1"/>
    <property type="match status" value="1"/>
</dbReference>
<dbReference type="Gene3D" id="2.60.40.10">
    <property type="entry name" value="Immunoglobulins"/>
    <property type="match status" value="5"/>
</dbReference>
<dbReference type="InterPro" id="IPR014756">
    <property type="entry name" value="Ig_E-set"/>
</dbReference>
<evidence type="ECO:0000256" key="1">
    <source>
        <dbReference type="ARBA" id="ARBA00022729"/>
    </source>
</evidence>
<feature type="domain" description="IPT/TIG" evidence="2">
    <location>
        <begin position="349"/>
        <end position="432"/>
    </location>
</feature>
<dbReference type="SUPFAM" id="SSF81296">
    <property type="entry name" value="E set domains"/>
    <property type="match status" value="5"/>
</dbReference>